<keyword evidence="1" id="KW-0805">Transcription regulation</keyword>
<evidence type="ECO:0000256" key="2">
    <source>
        <dbReference type="ARBA" id="ARBA00023125"/>
    </source>
</evidence>
<dbReference type="Gene3D" id="1.10.10.60">
    <property type="entry name" value="Homeodomain-like"/>
    <property type="match status" value="2"/>
</dbReference>
<dbReference type="InterPro" id="IPR050204">
    <property type="entry name" value="AraC_XylS_family_regulators"/>
</dbReference>
<proteinExistence type="predicted"/>
<organism evidence="5 6">
    <name type="scientific">Actinokineospora diospyrosa</name>
    <dbReference type="NCBI Taxonomy" id="103728"/>
    <lineage>
        <taxon>Bacteria</taxon>
        <taxon>Bacillati</taxon>
        <taxon>Actinomycetota</taxon>
        <taxon>Actinomycetes</taxon>
        <taxon>Pseudonocardiales</taxon>
        <taxon>Pseudonocardiaceae</taxon>
        <taxon>Actinokineospora</taxon>
    </lineage>
</organism>
<name>A0ABT1IED8_9PSEU</name>
<dbReference type="EMBL" id="JAMTCO010000008">
    <property type="protein sequence ID" value="MCP2270990.1"/>
    <property type="molecule type" value="Genomic_DNA"/>
</dbReference>
<dbReference type="PANTHER" id="PTHR46796">
    <property type="entry name" value="HTH-TYPE TRANSCRIPTIONAL ACTIVATOR RHAS-RELATED"/>
    <property type="match status" value="1"/>
</dbReference>
<protein>
    <submittedName>
        <fullName evidence="5">AraC-type DNA-binding protein</fullName>
    </submittedName>
</protein>
<keyword evidence="6" id="KW-1185">Reference proteome</keyword>
<reference evidence="5 6" key="1">
    <citation type="submission" date="2022-06" db="EMBL/GenBank/DDBJ databases">
        <title>Genomic Encyclopedia of Archaeal and Bacterial Type Strains, Phase II (KMG-II): from individual species to whole genera.</title>
        <authorList>
            <person name="Goeker M."/>
        </authorList>
    </citation>
    <scope>NUCLEOTIDE SEQUENCE [LARGE SCALE GENOMIC DNA]</scope>
    <source>
        <strain evidence="5 6">DSM 44255</strain>
    </source>
</reference>
<keyword evidence="2 5" id="KW-0238">DNA-binding</keyword>
<keyword evidence="3" id="KW-0804">Transcription</keyword>
<evidence type="ECO:0000313" key="6">
    <source>
        <dbReference type="Proteomes" id="UP001205185"/>
    </source>
</evidence>
<dbReference type="PRINTS" id="PR00032">
    <property type="entry name" value="HTHARAC"/>
</dbReference>
<dbReference type="InterPro" id="IPR020449">
    <property type="entry name" value="Tscrpt_reg_AraC-type_HTH"/>
</dbReference>
<dbReference type="SUPFAM" id="SSF46689">
    <property type="entry name" value="Homeodomain-like"/>
    <property type="match status" value="2"/>
</dbReference>
<dbReference type="InterPro" id="IPR018062">
    <property type="entry name" value="HTH_AraC-typ_CS"/>
</dbReference>
<dbReference type="PANTHER" id="PTHR46796:SF2">
    <property type="entry name" value="TRANSCRIPTIONAL REGULATORY PROTEIN"/>
    <property type="match status" value="1"/>
</dbReference>
<feature type="domain" description="HTH araC/xylS-type" evidence="4">
    <location>
        <begin position="10"/>
        <end position="108"/>
    </location>
</feature>
<dbReference type="InterPro" id="IPR009057">
    <property type="entry name" value="Homeodomain-like_sf"/>
</dbReference>
<dbReference type="InterPro" id="IPR018060">
    <property type="entry name" value="HTH_AraC"/>
</dbReference>
<evidence type="ECO:0000259" key="4">
    <source>
        <dbReference type="PROSITE" id="PS01124"/>
    </source>
</evidence>
<gene>
    <name evidence="5" type="ORF">LV75_003502</name>
</gene>
<sequence length="302" mass="31979">MEEFIEKAVGRVIECMRENLGEHITIDDMARTAMFSKFHFSRVFLRVTGVSPGRFLSAMRLQEAKRLLVATSLSVTDISHRVGYSSVGTFSSRFRASVGVSPTMYRRLGGFTSRICVDGRRPVGSSRQTDIRGHVRPPLAGRAGLVFIGLFPDRLPQGNPVRCAVLSGPGPYTLEMVPQGTWHVLAYSPAMTEDECDVDARRVTAGEVTTGGVGANGVSAGGAGAFGVSGSGVSASSVSASGGVPPAPEYDGFVGVHGPLVVRAEMGARPVDLRLRPTNQLDPPVLLAVLDREPVTAQAQLG</sequence>
<accession>A0ABT1IED8</accession>
<dbReference type="PROSITE" id="PS01124">
    <property type="entry name" value="HTH_ARAC_FAMILY_2"/>
    <property type="match status" value="1"/>
</dbReference>
<dbReference type="Proteomes" id="UP001205185">
    <property type="component" value="Unassembled WGS sequence"/>
</dbReference>
<dbReference type="Pfam" id="PF12833">
    <property type="entry name" value="HTH_18"/>
    <property type="match status" value="1"/>
</dbReference>
<dbReference type="SMART" id="SM00342">
    <property type="entry name" value="HTH_ARAC"/>
    <property type="match status" value="1"/>
</dbReference>
<dbReference type="GO" id="GO:0003677">
    <property type="term" value="F:DNA binding"/>
    <property type="evidence" value="ECO:0007669"/>
    <property type="project" value="UniProtKB-KW"/>
</dbReference>
<comment type="caution">
    <text evidence="5">The sequence shown here is derived from an EMBL/GenBank/DDBJ whole genome shotgun (WGS) entry which is preliminary data.</text>
</comment>
<evidence type="ECO:0000313" key="5">
    <source>
        <dbReference type="EMBL" id="MCP2270990.1"/>
    </source>
</evidence>
<evidence type="ECO:0000256" key="3">
    <source>
        <dbReference type="ARBA" id="ARBA00023163"/>
    </source>
</evidence>
<dbReference type="PROSITE" id="PS00041">
    <property type="entry name" value="HTH_ARAC_FAMILY_1"/>
    <property type="match status" value="1"/>
</dbReference>
<evidence type="ECO:0000256" key="1">
    <source>
        <dbReference type="ARBA" id="ARBA00023015"/>
    </source>
</evidence>